<accession>X0ZC78</accession>
<reference evidence="2" key="1">
    <citation type="journal article" date="2014" name="Front. Microbiol.">
        <title>High frequency of phylogenetically diverse reductive dehalogenase-homologous genes in deep subseafloor sedimentary metagenomes.</title>
        <authorList>
            <person name="Kawai M."/>
            <person name="Futagami T."/>
            <person name="Toyoda A."/>
            <person name="Takaki Y."/>
            <person name="Nishi S."/>
            <person name="Hori S."/>
            <person name="Arai W."/>
            <person name="Tsubouchi T."/>
            <person name="Morono Y."/>
            <person name="Uchiyama I."/>
            <person name="Ito T."/>
            <person name="Fujiyama A."/>
            <person name="Inagaki F."/>
            <person name="Takami H."/>
        </authorList>
    </citation>
    <scope>NUCLEOTIDE SEQUENCE</scope>
    <source>
        <strain evidence="2">Expedition CK06-06</strain>
    </source>
</reference>
<comment type="caution">
    <text evidence="2">The sequence shown here is derived from an EMBL/GenBank/DDBJ whole genome shotgun (WGS) entry which is preliminary data.</text>
</comment>
<dbReference type="GO" id="GO:0010038">
    <property type="term" value="P:response to metal ion"/>
    <property type="evidence" value="ECO:0007669"/>
    <property type="project" value="InterPro"/>
</dbReference>
<gene>
    <name evidence="2" type="ORF">S01H4_01142</name>
</gene>
<dbReference type="InterPro" id="IPR011322">
    <property type="entry name" value="N-reg_PII-like_a/b"/>
</dbReference>
<dbReference type="SUPFAM" id="SSF54913">
    <property type="entry name" value="GlnB-like"/>
    <property type="match status" value="1"/>
</dbReference>
<protein>
    <submittedName>
        <fullName evidence="2">Uncharacterized protein</fullName>
    </submittedName>
</protein>
<dbReference type="InterPro" id="IPR015867">
    <property type="entry name" value="N-reg_PII/ATP_PRibTrfase_C"/>
</dbReference>
<dbReference type="AlphaFoldDB" id="X0ZC78"/>
<dbReference type="Pfam" id="PF03091">
    <property type="entry name" value="CutA1"/>
    <property type="match status" value="1"/>
</dbReference>
<evidence type="ECO:0000313" key="2">
    <source>
        <dbReference type="EMBL" id="GAG67215.1"/>
    </source>
</evidence>
<comment type="similarity">
    <text evidence="1">Belongs to the CutA family.</text>
</comment>
<organism evidence="2">
    <name type="scientific">marine sediment metagenome</name>
    <dbReference type="NCBI Taxonomy" id="412755"/>
    <lineage>
        <taxon>unclassified sequences</taxon>
        <taxon>metagenomes</taxon>
        <taxon>ecological metagenomes</taxon>
    </lineage>
</organism>
<dbReference type="EMBL" id="BART01000195">
    <property type="protein sequence ID" value="GAG67215.1"/>
    <property type="molecule type" value="Genomic_DNA"/>
</dbReference>
<sequence>MDDASHPPAIKGDFLAMELKLKEGNMTEFIQLITTVDDESKAKEIQNILVQKRVAACAQVFGLISSCF</sequence>
<proteinExistence type="inferred from homology"/>
<evidence type="ECO:0000256" key="1">
    <source>
        <dbReference type="ARBA" id="ARBA00010169"/>
    </source>
</evidence>
<dbReference type="Gene3D" id="3.30.70.120">
    <property type="match status" value="1"/>
</dbReference>
<dbReference type="InterPro" id="IPR004323">
    <property type="entry name" value="Ion_tolerance_CutA"/>
</dbReference>
<name>X0ZC78_9ZZZZ</name>